<keyword evidence="2" id="KW-1185">Reference proteome</keyword>
<organism evidence="1 2">
    <name type="scientific">Senna tora</name>
    <dbReference type="NCBI Taxonomy" id="362788"/>
    <lineage>
        <taxon>Eukaryota</taxon>
        <taxon>Viridiplantae</taxon>
        <taxon>Streptophyta</taxon>
        <taxon>Embryophyta</taxon>
        <taxon>Tracheophyta</taxon>
        <taxon>Spermatophyta</taxon>
        <taxon>Magnoliopsida</taxon>
        <taxon>eudicotyledons</taxon>
        <taxon>Gunneridae</taxon>
        <taxon>Pentapetalae</taxon>
        <taxon>rosids</taxon>
        <taxon>fabids</taxon>
        <taxon>Fabales</taxon>
        <taxon>Fabaceae</taxon>
        <taxon>Caesalpinioideae</taxon>
        <taxon>Cassia clade</taxon>
        <taxon>Senna</taxon>
    </lineage>
</organism>
<dbReference type="EMBL" id="JAAIUW010000013">
    <property type="protein sequence ID" value="KAF7802179.1"/>
    <property type="molecule type" value="Genomic_DNA"/>
</dbReference>
<comment type="caution">
    <text evidence="1">The sequence shown here is derived from an EMBL/GenBank/DDBJ whole genome shotgun (WGS) entry which is preliminary data.</text>
</comment>
<accession>A0A834SEY4</accession>
<gene>
    <name evidence="1" type="ORF">G2W53_041290</name>
</gene>
<evidence type="ECO:0000313" key="2">
    <source>
        <dbReference type="Proteomes" id="UP000634136"/>
    </source>
</evidence>
<proteinExistence type="predicted"/>
<dbReference type="Proteomes" id="UP000634136">
    <property type="component" value="Unassembled WGS sequence"/>
</dbReference>
<reference evidence="1" key="1">
    <citation type="submission" date="2020-09" db="EMBL/GenBank/DDBJ databases">
        <title>Genome-Enabled Discovery of Anthraquinone Biosynthesis in Senna tora.</title>
        <authorList>
            <person name="Kang S.-H."/>
            <person name="Pandey R.P."/>
            <person name="Lee C.-M."/>
            <person name="Sim J.-S."/>
            <person name="Jeong J.-T."/>
            <person name="Choi B.-S."/>
            <person name="Jung M."/>
            <person name="Ginzburg D."/>
            <person name="Zhao K."/>
            <person name="Won S.Y."/>
            <person name="Oh T.-J."/>
            <person name="Yu Y."/>
            <person name="Kim N.-H."/>
            <person name="Lee O.R."/>
            <person name="Lee T.-H."/>
            <person name="Bashyal P."/>
            <person name="Kim T.-S."/>
            <person name="Lee W.-H."/>
            <person name="Kawkins C."/>
            <person name="Kim C.-K."/>
            <person name="Kim J.S."/>
            <person name="Ahn B.O."/>
            <person name="Rhee S.Y."/>
            <person name="Sohng J.K."/>
        </authorList>
    </citation>
    <scope>NUCLEOTIDE SEQUENCE</scope>
    <source>
        <tissue evidence="1">Leaf</tissue>
    </source>
</reference>
<protein>
    <submittedName>
        <fullName evidence="1">Uncharacterized protein</fullName>
    </submittedName>
</protein>
<dbReference type="AlphaFoldDB" id="A0A834SEY4"/>
<evidence type="ECO:0000313" key="1">
    <source>
        <dbReference type="EMBL" id="KAF7802179.1"/>
    </source>
</evidence>
<name>A0A834SEY4_9FABA</name>
<sequence>MALHTSALSLSTLFIRSSISRHVSVRMAISFNSSKNPYPPFLTERIKFFIDTNDLARAGSPARHIAPFTALIFMGALGWKGTGLSKNGLCWPIIPLRSSVLNLLQLCAGFLTSNHSNRFNALPSIHTATASSFSTPGMAFTKKYRSTRNSHPIRSSPSKIEWDSSGVVSGVFFPSNLPNVSFISRMNSLILVMSTFMVAISTFIDTISFSTLSTLPSILVLTILGPHPSDTKMIGPYSISR</sequence>